<dbReference type="GO" id="GO:0034272">
    <property type="term" value="C:phosphatidylinositol 3-kinase complex, class III, type II"/>
    <property type="evidence" value="ECO:0007669"/>
    <property type="project" value="TreeGrafter"/>
</dbReference>
<comment type="similarity">
    <text evidence="1">Belongs to the beclin family.</text>
</comment>
<dbReference type="Proteomes" id="UP000481153">
    <property type="component" value="Unassembled WGS sequence"/>
</dbReference>
<dbReference type="Gene3D" id="1.10.418.40">
    <property type="entry name" value="Autophagy protein 6/Beclin 1"/>
    <property type="match status" value="1"/>
</dbReference>
<dbReference type="GO" id="GO:0034271">
    <property type="term" value="C:phosphatidylinositol 3-kinase complex, class III, type I"/>
    <property type="evidence" value="ECO:0007669"/>
    <property type="project" value="TreeGrafter"/>
</dbReference>
<evidence type="ECO:0000313" key="4">
    <source>
        <dbReference type="EMBL" id="KAF0721565.1"/>
    </source>
</evidence>
<evidence type="ECO:0000259" key="3">
    <source>
        <dbReference type="Pfam" id="PF04111"/>
    </source>
</evidence>
<dbReference type="GO" id="GO:0000407">
    <property type="term" value="C:phagophore assembly site"/>
    <property type="evidence" value="ECO:0007669"/>
    <property type="project" value="TreeGrafter"/>
</dbReference>
<sequence>MTTIAHSAPGRKATRSRVVSFNSEVSQSARRLGGRHMSLATPLASYQTFEQSTIARSGYECAACEAGLVIEQKNQGKLIEDDENSGSAALFHLDVIPNPTGDINSGDDTNGPTLGAGQFVYVREQVWENQYYSYSDGKWGREFVDLVGMSPYTSKTLEPIHELQEPHGLDETTFWVDEWAPDTLEPGCDSEGWLYSVSFNGLNHPQPQSLHDEDLTKKARRRRLIRHRKIENTDKGWLDELKNRSMQNSMLKSPLCHSCDQKLKRRLQEELEKLQQDELVYDNYLLPKCDDNEMANVKSKPKSRSVKLSHISWQDEAEDEAPIDLDEMTLEELEREEQALVELLQEMDQTSQTLSRNRQLIWECASDLQVVQQDTFGEAAFIHLVHQFTKEERASVGVFSVHASDMLRCLQRYNVFNDAFHIWHDGSFGTINGLRLGRLPSKPVEWTEINAALGQATLLLTTVAQRVNLNFQRIVPVARGSFSKIYIMQDGEKKKEYPLFSDGGFLQRQKFNMALGYLLECVDEAGQMAKKEDAKTGFPYKIFKGKIGELNIAVGGNDEQWTRALKYLLTHLKWLLAWAAKRYKAPNAV</sequence>
<keyword evidence="5" id="KW-1185">Reference proteome</keyword>
<dbReference type="VEuPathDB" id="FungiDB:AeMF1_003653"/>
<dbReference type="GO" id="GO:0000423">
    <property type="term" value="P:mitophagy"/>
    <property type="evidence" value="ECO:0007669"/>
    <property type="project" value="TreeGrafter"/>
</dbReference>
<comment type="caution">
    <text evidence="4">The sequence shown here is derived from an EMBL/GenBank/DDBJ whole genome shotgun (WGS) entry which is preliminary data.</text>
</comment>
<dbReference type="GO" id="GO:0030674">
    <property type="term" value="F:protein-macromolecule adaptor activity"/>
    <property type="evidence" value="ECO:0007669"/>
    <property type="project" value="TreeGrafter"/>
</dbReference>
<organism evidence="4 5">
    <name type="scientific">Aphanomyces euteiches</name>
    <dbReference type="NCBI Taxonomy" id="100861"/>
    <lineage>
        <taxon>Eukaryota</taxon>
        <taxon>Sar</taxon>
        <taxon>Stramenopiles</taxon>
        <taxon>Oomycota</taxon>
        <taxon>Saprolegniomycetes</taxon>
        <taxon>Saprolegniales</taxon>
        <taxon>Verrucalvaceae</taxon>
        <taxon>Aphanomyces</taxon>
    </lineage>
</organism>
<dbReference type="PANTHER" id="PTHR12768">
    <property type="entry name" value="BECLIN 1"/>
    <property type="match status" value="1"/>
</dbReference>
<dbReference type="InterPro" id="IPR040455">
    <property type="entry name" value="Atg6_BARA"/>
</dbReference>
<dbReference type="InterPro" id="IPR007243">
    <property type="entry name" value="Atg6/Beclin"/>
</dbReference>
<evidence type="ECO:0000256" key="1">
    <source>
        <dbReference type="ARBA" id="ARBA00005965"/>
    </source>
</evidence>
<name>A0A6G0W3J7_9STRA</name>
<evidence type="ECO:0000256" key="2">
    <source>
        <dbReference type="SAM" id="Coils"/>
    </source>
</evidence>
<dbReference type="GO" id="GO:0000045">
    <property type="term" value="P:autophagosome assembly"/>
    <property type="evidence" value="ECO:0007669"/>
    <property type="project" value="TreeGrafter"/>
</dbReference>
<feature type="domain" description="Atg6 BARA" evidence="3">
    <location>
        <begin position="410"/>
        <end position="580"/>
    </location>
</feature>
<feature type="coiled-coil region" evidence="2">
    <location>
        <begin position="323"/>
        <end position="353"/>
    </location>
</feature>
<dbReference type="Pfam" id="PF04111">
    <property type="entry name" value="APG6"/>
    <property type="match status" value="1"/>
</dbReference>
<proteinExistence type="inferred from homology"/>
<dbReference type="GO" id="GO:0043548">
    <property type="term" value="F:phosphatidylinositol 3-kinase binding"/>
    <property type="evidence" value="ECO:0007669"/>
    <property type="project" value="TreeGrafter"/>
</dbReference>
<keyword evidence="2" id="KW-0175">Coiled coil</keyword>
<gene>
    <name evidence="4" type="ORF">Ae201684_019083</name>
</gene>
<reference evidence="4 5" key="1">
    <citation type="submission" date="2019-07" db="EMBL/GenBank/DDBJ databases">
        <title>Genomics analysis of Aphanomyces spp. identifies a new class of oomycete effector associated with host adaptation.</title>
        <authorList>
            <person name="Gaulin E."/>
        </authorList>
    </citation>
    <scope>NUCLEOTIDE SEQUENCE [LARGE SCALE GENOMIC DNA]</scope>
    <source>
        <strain evidence="4 5">ATCC 201684</strain>
    </source>
</reference>
<accession>A0A6G0W3J7</accession>
<dbReference type="InterPro" id="IPR038274">
    <property type="entry name" value="Atg6/Beclin_C_sf"/>
</dbReference>
<protein>
    <recommendedName>
        <fullName evidence="3">Atg6 BARA domain-containing protein</fullName>
    </recommendedName>
</protein>
<dbReference type="EMBL" id="VJMJ01000386">
    <property type="protein sequence ID" value="KAF0721565.1"/>
    <property type="molecule type" value="Genomic_DNA"/>
</dbReference>
<dbReference type="AlphaFoldDB" id="A0A6G0W3J7"/>
<dbReference type="GO" id="GO:0006995">
    <property type="term" value="P:cellular response to nitrogen starvation"/>
    <property type="evidence" value="ECO:0007669"/>
    <property type="project" value="TreeGrafter"/>
</dbReference>
<dbReference type="GO" id="GO:0045324">
    <property type="term" value="P:late endosome to vacuole transport"/>
    <property type="evidence" value="ECO:0007669"/>
    <property type="project" value="TreeGrafter"/>
</dbReference>
<evidence type="ECO:0000313" key="5">
    <source>
        <dbReference type="Proteomes" id="UP000481153"/>
    </source>
</evidence>
<dbReference type="PANTHER" id="PTHR12768:SF4">
    <property type="entry name" value="BECLIN-1"/>
    <property type="match status" value="1"/>
</dbReference>